<dbReference type="EMBL" id="AGWP01000002">
    <property type="protein sequence ID" value="EJZ88177.1"/>
    <property type="molecule type" value="Genomic_DNA"/>
</dbReference>
<gene>
    <name evidence="1" type="ORF">HMPREF9240_00436</name>
</gene>
<name>K0YWE7_9ACTO</name>
<protein>
    <submittedName>
        <fullName evidence="1">Uncharacterized protein</fullName>
    </submittedName>
</protein>
<dbReference type="Proteomes" id="UP000006075">
    <property type="component" value="Unassembled WGS sequence"/>
</dbReference>
<dbReference type="AlphaFoldDB" id="K0YWE7"/>
<accession>K0YWE7</accession>
<sequence length="138" mass="14944">MPSQIERLAKARAVLQAVAPTVQERGWQPRLGQGRQKLLSNLAKAMGEHAWAGVMGIPDMGWLAAEQAGIDLSRILVVPSGTGLDAKILATLIDGVDVVALGKISLSVGQQRSLWGRMRARNTVLLTDENWPRMRQVG</sequence>
<keyword evidence="2" id="KW-1185">Reference proteome</keyword>
<comment type="caution">
    <text evidence="1">The sequence shown here is derived from an EMBL/GenBank/DDBJ whole genome shotgun (WGS) entry which is preliminary data.</text>
</comment>
<evidence type="ECO:0000313" key="2">
    <source>
        <dbReference type="Proteomes" id="UP000006075"/>
    </source>
</evidence>
<organism evidence="1 2">
    <name type="scientific">Winkia neuii BV029A5</name>
    <dbReference type="NCBI Taxonomy" id="888439"/>
    <lineage>
        <taxon>Bacteria</taxon>
        <taxon>Bacillati</taxon>
        <taxon>Actinomycetota</taxon>
        <taxon>Actinomycetes</taxon>
        <taxon>Actinomycetales</taxon>
        <taxon>Actinomycetaceae</taxon>
        <taxon>Winkia</taxon>
    </lineage>
</organism>
<dbReference type="eggNOG" id="ENOG5030TWW">
    <property type="taxonomic scope" value="Bacteria"/>
</dbReference>
<dbReference type="HOGENOM" id="CLU_133064_0_0_11"/>
<proteinExistence type="predicted"/>
<reference evidence="1 2" key="1">
    <citation type="submission" date="2012-07" db="EMBL/GenBank/DDBJ databases">
        <title>The Genome Sequence of Actinomyces neuii subsp. anitratus BVS029A5.</title>
        <authorList>
            <consortium name="The Broad Institute Genome Sequencing Platform"/>
            <person name="Earl A."/>
            <person name="Ward D."/>
            <person name="Feldgarden M."/>
            <person name="Gevers D."/>
            <person name="Saerens B."/>
            <person name="Vaneechoutte M."/>
            <person name="Walker B."/>
            <person name="Young S.K."/>
            <person name="Zeng Q."/>
            <person name="Gargeya S."/>
            <person name="Fitzgerald M."/>
            <person name="Haas B."/>
            <person name="Abouelleil A."/>
            <person name="Alvarado L."/>
            <person name="Arachchi H.M."/>
            <person name="Berlin A."/>
            <person name="Chapman S.B."/>
            <person name="Goldberg J."/>
            <person name="Griggs A."/>
            <person name="Gujja S."/>
            <person name="Hansen M."/>
            <person name="Howarth C."/>
            <person name="Imamovic A."/>
            <person name="Larimer J."/>
            <person name="McCowen C."/>
            <person name="Montmayeur A."/>
            <person name="Murphy C."/>
            <person name="Neiman D."/>
            <person name="Pearson M."/>
            <person name="Priest M."/>
            <person name="Roberts A."/>
            <person name="Saif S."/>
            <person name="Shea T."/>
            <person name="Sisk P."/>
            <person name="Sykes S."/>
            <person name="Wortman J."/>
            <person name="Nusbaum C."/>
            <person name="Birren B."/>
        </authorList>
    </citation>
    <scope>NUCLEOTIDE SEQUENCE [LARGE SCALE GENOMIC DNA]</scope>
    <source>
        <strain evidence="1 2">BVS029A5</strain>
    </source>
</reference>
<dbReference type="PATRIC" id="fig|888439.3.peg.441"/>
<evidence type="ECO:0000313" key="1">
    <source>
        <dbReference type="EMBL" id="EJZ88177.1"/>
    </source>
</evidence>